<sequence length="129" mass="14680">MAIVDTEERYAGAFDTVKCPVCGSDEWTHLVYQGVFCATCNTRCTLREPSGDQGFIAEFDSRYTWSVEEAEPIPETDEYGALASGKWLGAESRGYDRYWFSAYADHVDGYESEWEPAWDRETNAKTDEN</sequence>
<dbReference type="EMBL" id="AOIA01000056">
    <property type="protein sequence ID" value="ELY62603.1"/>
    <property type="molecule type" value="Genomic_DNA"/>
</dbReference>
<dbReference type="InterPro" id="IPR055989">
    <property type="entry name" value="DUF7567"/>
</dbReference>
<comment type="caution">
    <text evidence="1">The sequence shown here is derived from an EMBL/GenBank/DDBJ whole genome shotgun (WGS) entry which is preliminary data.</text>
</comment>
<reference evidence="1 2" key="1">
    <citation type="journal article" date="2014" name="PLoS Genet.">
        <title>Phylogenetically driven sequencing of extremely halophilic archaea reveals strategies for static and dynamic osmo-response.</title>
        <authorList>
            <person name="Becker E.A."/>
            <person name="Seitzer P.M."/>
            <person name="Tritt A."/>
            <person name="Larsen D."/>
            <person name="Krusor M."/>
            <person name="Yao A.I."/>
            <person name="Wu D."/>
            <person name="Madern D."/>
            <person name="Eisen J.A."/>
            <person name="Darling A.E."/>
            <person name="Facciotti M.T."/>
        </authorList>
    </citation>
    <scope>NUCLEOTIDE SEQUENCE [LARGE SCALE GENOMIC DNA]</scope>
    <source>
        <strain evidence="1 2">DSM 18795</strain>
    </source>
</reference>
<accession>L9XPS5</accession>
<evidence type="ECO:0000313" key="1">
    <source>
        <dbReference type="EMBL" id="ELY62603.1"/>
    </source>
</evidence>
<dbReference type="AlphaFoldDB" id="L9XPS5"/>
<dbReference type="Pfam" id="PF24451">
    <property type="entry name" value="DUF7567"/>
    <property type="match status" value="1"/>
</dbReference>
<evidence type="ECO:0000313" key="2">
    <source>
        <dbReference type="Proteomes" id="UP000011531"/>
    </source>
</evidence>
<dbReference type="OrthoDB" id="189902at2157"/>
<evidence type="ECO:0008006" key="3">
    <source>
        <dbReference type="Google" id="ProtNLM"/>
    </source>
</evidence>
<dbReference type="PATRIC" id="fig|1227498.3.peg.1552"/>
<name>L9XPS5_9EURY</name>
<gene>
    <name evidence="1" type="ORF">C492_07680</name>
</gene>
<proteinExistence type="predicted"/>
<dbReference type="Proteomes" id="UP000011531">
    <property type="component" value="Unassembled WGS sequence"/>
</dbReference>
<dbReference type="RefSeq" id="WP_008421986.1">
    <property type="nucleotide sequence ID" value="NZ_AOIA01000056.1"/>
</dbReference>
<keyword evidence="2" id="KW-1185">Reference proteome</keyword>
<dbReference type="STRING" id="1227498.C492_07680"/>
<organism evidence="1 2">
    <name type="scientific">Natronococcus jeotgali DSM 18795</name>
    <dbReference type="NCBI Taxonomy" id="1227498"/>
    <lineage>
        <taxon>Archaea</taxon>
        <taxon>Methanobacteriati</taxon>
        <taxon>Methanobacteriota</taxon>
        <taxon>Stenosarchaea group</taxon>
        <taxon>Halobacteria</taxon>
        <taxon>Halobacteriales</taxon>
        <taxon>Natrialbaceae</taxon>
        <taxon>Natronococcus</taxon>
    </lineage>
</organism>
<protein>
    <recommendedName>
        <fullName evidence="3">Small CPxCG-related zinc finger protein</fullName>
    </recommendedName>
</protein>